<evidence type="ECO:0000256" key="5">
    <source>
        <dbReference type="ARBA" id="ARBA00023159"/>
    </source>
</evidence>
<dbReference type="FunFam" id="1.20.5.170:FF:000009">
    <property type="entry name" value="probable transcription factor PosF21"/>
    <property type="match status" value="1"/>
</dbReference>
<evidence type="ECO:0000256" key="7">
    <source>
        <dbReference type="ARBA" id="ARBA00023242"/>
    </source>
</evidence>
<evidence type="ECO:0000256" key="8">
    <source>
        <dbReference type="ARBA" id="ARBA00054342"/>
    </source>
</evidence>
<dbReference type="EnsemblPlants" id="OGLUM04G17340.1">
    <property type="protein sequence ID" value="OGLUM04G17340.1"/>
    <property type="gene ID" value="OGLUM04G17340"/>
</dbReference>
<dbReference type="eggNOG" id="ENOG502QTK9">
    <property type="taxonomic scope" value="Eukaryota"/>
</dbReference>
<dbReference type="Gene3D" id="1.20.5.170">
    <property type="match status" value="1"/>
</dbReference>
<sequence>MAESRIFGGLKPTKSRLLGPTIRGPPPNGAATHAPRRILFSFSFSPESQWLGQSSTRACLPPLRSPCLPAPSTASPAYPRLASSAAFASAPARLRSRITLPGGRSPVPPMDPAASAAESSSLSSRDVAAMPDSPPRRAARHRRAQSEILLGAALPDDIAFDADLGVVGEVGGGGGDDYEEEEDDEEEEMEGAGGSRMFEMFLEAGGKLETPEPAAPLPPPPTRPRHQHSMSMDGSTSLASSAAGVAGRMGADAKKAISDAKLAELALVDPKRAKRILANRQSAARSKERKMRYIAELERKVQTLQTEATTLSAQLSMLQRDTTGLTSENSDLKIRVQTMEQQVRLQDALNDRLRDEIQQLKVATGQVNANCGKVGNFGLSSFGGANPQGYQRSHIQSLLAAQQLQQLQIHSQHQQQQMHLQQHHHLSTVQQQLLQEGLPLPGDLKMKGIAAASHAQNAGASESHALRSEPPVNASFGNPWLTTALLLLLLQE</sequence>
<proteinExistence type="inferred from homology"/>
<keyword evidence="7" id="KW-0539">Nucleus</keyword>
<dbReference type="InterPro" id="IPR004827">
    <property type="entry name" value="bZIP"/>
</dbReference>
<keyword evidence="13" id="KW-1185">Reference proteome</keyword>
<reference evidence="12" key="2">
    <citation type="submission" date="2018-05" db="EMBL/GenBank/DDBJ databases">
        <title>OgluRS3 (Oryza glumaepatula Reference Sequence Version 3).</title>
        <authorList>
            <person name="Zhang J."/>
            <person name="Kudrna D."/>
            <person name="Lee S."/>
            <person name="Talag J."/>
            <person name="Welchert J."/>
            <person name="Wing R.A."/>
        </authorList>
    </citation>
    <scope>NUCLEOTIDE SEQUENCE [LARGE SCALE GENOMIC DNA]</scope>
</reference>
<feature type="compositionally biased region" description="Acidic residues" evidence="10">
    <location>
        <begin position="176"/>
        <end position="190"/>
    </location>
</feature>
<comment type="function">
    <text evidence="8">Transcription factor probably involved in vascular development and shoot tissue organization. Binds to the DNA sequence 5'-CCGAGTGTGCCCCTGG-3' present in the promoter region Box II of the phloem-specific rice tungro bacilliform virus (RTBV) promoter. May regulate tissue-specific expression of the RTBV promoter and virus replication.</text>
</comment>
<name>A0A0D9ZML2_9ORYZ</name>
<feature type="compositionally biased region" description="Low complexity" evidence="10">
    <location>
        <begin position="113"/>
        <end position="129"/>
    </location>
</feature>
<feature type="region of interest" description="Disordered" evidence="10">
    <location>
        <begin position="170"/>
        <end position="192"/>
    </location>
</feature>
<feature type="region of interest" description="Disordered" evidence="10">
    <location>
        <begin position="98"/>
        <end position="143"/>
    </location>
</feature>
<feature type="region of interest" description="Disordered" evidence="10">
    <location>
        <begin position="208"/>
        <end position="237"/>
    </location>
</feature>
<dbReference type="CDD" id="cd14703">
    <property type="entry name" value="bZIP_plant_RF2"/>
    <property type="match status" value="1"/>
</dbReference>
<keyword evidence="9" id="KW-0175">Coiled coil</keyword>
<reference evidence="12" key="1">
    <citation type="submission" date="2015-04" db="UniProtKB">
        <authorList>
            <consortium name="EnsemblPlants"/>
        </authorList>
    </citation>
    <scope>IDENTIFICATION</scope>
</reference>
<evidence type="ECO:0000259" key="11">
    <source>
        <dbReference type="PROSITE" id="PS50217"/>
    </source>
</evidence>
<dbReference type="GO" id="GO:0003700">
    <property type="term" value="F:DNA-binding transcription factor activity"/>
    <property type="evidence" value="ECO:0007669"/>
    <property type="project" value="InterPro"/>
</dbReference>
<dbReference type="STRING" id="40148.A0A0D9ZML2"/>
<evidence type="ECO:0000256" key="9">
    <source>
        <dbReference type="SAM" id="Coils"/>
    </source>
</evidence>
<organism evidence="12">
    <name type="scientific">Oryza glumipatula</name>
    <dbReference type="NCBI Taxonomy" id="40148"/>
    <lineage>
        <taxon>Eukaryota</taxon>
        <taxon>Viridiplantae</taxon>
        <taxon>Streptophyta</taxon>
        <taxon>Embryophyta</taxon>
        <taxon>Tracheophyta</taxon>
        <taxon>Spermatophyta</taxon>
        <taxon>Magnoliopsida</taxon>
        <taxon>Liliopsida</taxon>
        <taxon>Poales</taxon>
        <taxon>Poaceae</taxon>
        <taxon>BOP clade</taxon>
        <taxon>Oryzoideae</taxon>
        <taxon>Oryzeae</taxon>
        <taxon>Oryzinae</taxon>
        <taxon>Oryza</taxon>
    </lineage>
</organism>
<feature type="domain" description="BZIP" evidence="11">
    <location>
        <begin position="269"/>
        <end position="332"/>
    </location>
</feature>
<dbReference type="Pfam" id="PF00170">
    <property type="entry name" value="bZIP_1"/>
    <property type="match status" value="1"/>
</dbReference>
<dbReference type="SUPFAM" id="SSF57959">
    <property type="entry name" value="Leucine zipper domain"/>
    <property type="match status" value="1"/>
</dbReference>
<feature type="coiled-coil region" evidence="9">
    <location>
        <begin position="287"/>
        <end position="356"/>
    </location>
</feature>
<dbReference type="HOGENOM" id="CLU_026205_0_0_1"/>
<comment type="similarity">
    <text evidence="2">Belongs to the bZIP family.</text>
</comment>
<dbReference type="GO" id="GO:0003677">
    <property type="term" value="F:DNA binding"/>
    <property type="evidence" value="ECO:0007669"/>
    <property type="project" value="UniProtKB-KW"/>
</dbReference>
<dbReference type="GO" id="GO:0005634">
    <property type="term" value="C:nucleus"/>
    <property type="evidence" value="ECO:0007669"/>
    <property type="project" value="UniProtKB-SubCell"/>
</dbReference>
<evidence type="ECO:0000313" key="13">
    <source>
        <dbReference type="Proteomes" id="UP000026961"/>
    </source>
</evidence>
<evidence type="ECO:0000256" key="1">
    <source>
        <dbReference type="ARBA" id="ARBA00004123"/>
    </source>
</evidence>
<accession>A0A0D9ZML2</accession>
<keyword evidence="4" id="KW-0238">DNA-binding</keyword>
<comment type="subcellular location">
    <subcellularLocation>
        <location evidence="1">Nucleus</location>
    </subcellularLocation>
</comment>
<evidence type="ECO:0000256" key="3">
    <source>
        <dbReference type="ARBA" id="ARBA00023015"/>
    </source>
</evidence>
<dbReference type="AlphaFoldDB" id="A0A0D9ZML2"/>
<dbReference type="PROSITE" id="PS50217">
    <property type="entry name" value="BZIP"/>
    <property type="match status" value="1"/>
</dbReference>
<dbReference type="PANTHER" id="PTHR13690:SF79">
    <property type="entry name" value="BZIP TRANSCRIPTION FACTOR"/>
    <property type="match status" value="1"/>
</dbReference>
<dbReference type="Gramene" id="OGLUM04G17340.1">
    <property type="protein sequence ID" value="OGLUM04G17340.1"/>
    <property type="gene ID" value="OGLUM04G17340"/>
</dbReference>
<keyword evidence="3" id="KW-0805">Transcription regulation</keyword>
<dbReference type="InterPro" id="IPR044759">
    <property type="entry name" value="bZIP_RF2"/>
</dbReference>
<evidence type="ECO:0000256" key="6">
    <source>
        <dbReference type="ARBA" id="ARBA00023163"/>
    </source>
</evidence>
<dbReference type="InterPro" id="IPR046347">
    <property type="entry name" value="bZIP_sf"/>
</dbReference>
<dbReference type="PANTHER" id="PTHR13690">
    <property type="entry name" value="TRANSCRIPTION FACTOR POSF21-RELATED"/>
    <property type="match status" value="1"/>
</dbReference>
<evidence type="ECO:0000256" key="10">
    <source>
        <dbReference type="SAM" id="MobiDB-lite"/>
    </source>
</evidence>
<keyword evidence="5" id="KW-0010">Activator</keyword>
<feature type="region of interest" description="Disordered" evidence="10">
    <location>
        <begin position="1"/>
        <end position="33"/>
    </location>
</feature>
<dbReference type="SMART" id="SM00338">
    <property type="entry name" value="BRLZ"/>
    <property type="match status" value="1"/>
</dbReference>
<evidence type="ECO:0000256" key="4">
    <source>
        <dbReference type="ARBA" id="ARBA00023125"/>
    </source>
</evidence>
<feature type="compositionally biased region" description="Pro residues" evidence="10">
    <location>
        <begin position="213"/>
        <end position="222"/>
    </location>
</feature>
<dbReference type="Proteomes" id="UP000026961">
    <property type="component" value="Chromosome 4"/>
</dbReference>
<evidence type="ECO:0000313" key="12">
    <source>
        <dbReference type="EnsemblPlants" id="OGLUM04G17340.1"/>
    </source>
</evidence>
<evidence type="ECO:0000256" key="2">
    <source>
        <dbReference type="ARBA" id="ARBA00007163"/>
    </source>
</evidence>
<keyword evidence="6" id="KW-0804">Transcription</keyword>
<protein>
    <recommendedName>
        <fullName evidence="11">BZIP domain-containing protein</fullName>
    </recommendedName>
</protein>